<proteinExistence type="predicted"/>
<reference evidence="2" key="1">
    <citation type="journal article" date="2019" name="Int. J. Syst. Evol. Microbiol.">
        <title>The Global Catalogue of Microorganisms (GCM) 10K type strain sequencing project: providing services to taxonomists for standard genome sequencing and annotation.</title>
        <authorList>
            <consortium name="The Broad Institute Genomics Platform"/>
            <consortium name="The Broad Institute Genome Sequencing Center for Infectious Disease"/>
            <person name="Wu L."/>
            <person name="Ma J."/>
        </authorList>
    </citation>
    <scope>NUCLEOTIDE SEQUENCE [LARGE SCALE GENOMIC DNA]</scope>
    <source>
        <strain evidence="2">KCTC 42087</strain>
    </source>
</reference>
<evidence type="ECO:0000313" key="1">
    <source>
        <dbReference type="EMBL" id="MFC5750493.1"/>
    </source>
</evidence>
<organism evidence="1 2">
    <name type="scientific">Actinomadura rugatobispora</name>
    <dbReference type="NCBI Taxonomy" id="1994"/>
    <lineage>
        <taxon>Bacteria</taxon>
        <taxon>Bacillati</taxon>
        <taxon>Actinomycetota</taxon>
        <taxon>Actinomycetes</taxon>
        <taxon>Streptosporangiales</taxon>
        <taxon>Thermomonosporaceae</taxon>
        <taxon>Actinomadura</taxon>
    </lineage>
</organism>
<evidence type="ECO:0000313" key="2">
    <source>
        <dbReference type="Proteomes" id="UP001596074"/>
    </source>
</evidence>
<protein>
    <submittedName>
        <fullName evidence="1">Uncharacterized protein</fullName>
    </submittedName>
</protein>
<accession>A0ABW1A779</accession>
<dbReference type="EMBL" id="JBHSON010000054">
    <property type="protein sequence ID" value="MFC5750493.1"/>
    <property type="molecule type" value="Genomic_DNA"/>
</dbReference>
<dbReference type="RefSeq" id="WP_378286238.1">
    <property type="nucleotide sequence ID" value="NZ_JBHSON010000054.1"/>
</dbReference>
<name>A0ABW1A779_9ACTN</name>
<comment type="caution">
    <text evidence="1">The sequence shown here is derived from an EMBL/GenBank/DDBJ whole genome shotgun (WGS) entry which is preliminary data.</text>
</comment>
<keyword evidence="2" id="KW-1185">Reference proteome</keyword>
<dbReference type="Proteomes" id="UP001596074">
    <property type="component" value="Unassembled WGS sequence"/>
</dbReference>
<sequence>MSAFLAGGTADNAGLTTLNVFQGNPETACIAGEKESGPGLVGEHQGTRGLGRKVVRPMTDATTNPDPLEALAGYLLGQGLKVERTKRGLKVINRDITGCCSANAADTITCGPRRKDGGRLWFWTSWGEPIAEANHIVDAALIIRSNLARRALEGGR</sequence>
<gene>
    <name evidence="1" type="ORF">ACFPZN_33125</name>
</gene>